<dbReference type="InterPro" id="IPR000058">
    <property type="entry name" value="Znf_AN1"/>
</dbReference>
<dbReference type="PROSITE" id="PS51039">
    <property type="entry name" value="ZF_AN1"/>
    <property type="match status" value="1"/>
</dbReference>
<dbReference type="SUPFAM" id="SSF118310">
    <property type="entry name" value="AN1-like Zinc finger"/>
    <property type="match status" value="1"/>
</dbReference>
<name>X0YI85_9ZZZZ</name>
<dbReference type="GO" id="GO:0008270">
    <property type="term" value="F:zinc ion binding"/>
    <property type="evidence" value="ECO:0007669"/>
    <property type="project" value="UniProtKB-KW"/>
</dbReference>
<evidence type="ECO:0000256" key="1">
    <source>
        <dbReference type="ARBA" id="ARBA00022723"/>
    </source>
</evidence>
<dbReference type="Gene3D" id="4.10.1110.10">
    <property type="entry name" value="AN1-like Zinc finger"/>
    <property type="match status" value="1"/>
</dbReference>
<dbReference type="Gene3D" id="3.30.460.70">
    <property type="match status" value="1"/>
</dbReference>
<organism evidence="5">
    <name type="scientific">marine sediment metagenome</name>
    <dbReference type="NCBI Taxonomy" id="412755"/>
    <lineage>
        <taxon>unclassified sequences</taxon>
        <taxon>metagenomes</taxon>
        <taxon>ecological metagenomes</taxon>
    </lineage>
</organism>
<accession>X0YI85</accession>
<dbReference type="AlphaFoldDB" id="X0YI85"/>
<dbReference type="SMART" id="SM00154">
    <property type="entry name" value="ZnF_AN1"/>
    <property type="match status" value="1"/>
</dbReference>
<keyword evidence="1" id="KW-0479">Metal-binding</keyword>
<evidence type="ECO:0000256" key="3">
    <source>
        <dbReference type="ARBA" id="ARBA00022833"/>
    </source>
</evidence>
<keyword evidence="3" id="KW-0862">Zinc</keyword>
<proteinExistence type="predicted"/>
<gene>
    <name evidence="5" type="ORF">S01H4_13528</name>
</gene>
<dbReference type="Pfam" id="PF01428">
    <property type="entry name" value="zf-AN1"/>
    <property type="match status" value="1"/>
</dbReference>
<protein>
    <recommendedName>
        <fullName evidence="4">AN1-type domain-containing protein</fullName>
    </recommendedName>
</protein>
<evidence type="ECO:0000259" key="4">
    <source>
        <dbReference type="PROSITE" id="PS51039"/>
    </source>
</evidence>
<reference evidence="5" key="1">
    <citation type="journal article" date="2014" name="Front. Microbiol.">
        <title>High frequency of phylogenetically diverse reductive dehalogenase-homologous genes in deep subseafloor sedimentary metagenomes.</title>
        <authorList>
            <person name="Kawai M."/>
            <person name="Futagami T."/>
            <person name="Toyoda A."/>
            <person name="Takaki Y."/>
            <person name="Nishi S."/>
            <person name="Hori S."/>
            <person name="Arai W."/>
            <person name="Tsubouchi T."/>
            <person name="Morono Y."/>
            <person name="Uchiyama I."/>
            <person name="Ito T."/>
            <person name="Fujiyama A."/>
            <person name="Inagaki F."/>
            <person name="Takami H."/>
        </authorList>
    </citation>
    <scope>NUCLEOTIDE SEQUENCE</scope>
    <source>
        <strain evidence="5">Expedition CK06-06</strain>
    </source>
</reference>
<feature type="domain" description="AN1-type" evidence="4">
    <location>
        <begin position="2"/>
        <end position="48"/>
    </location>
</feature>
<evidence type="ECO:0000313" key="5">
    <source>
        <dbReference type="EMBL" id="GAG55625.1"/>
    </source>
</evidence>
<dbReference type="EMBL" id="BART01005956">
    <property type="protein sequence ID" value="GAG55625.1"/>
    <property type="molecule type" value="Genomic_DNA"/>
</dbReference>
<evidence type="ECO:0000256" key="2">
    <source>
        <dbReference type="ARBA" id="ARBA00022771"/>
    </source>
</evidence>
<comment type="caution">
    <text evidence="5">The sequence shown here is derived from an EMBL/GenBank/DDBJ whole genome shotgun (WGS) entry which is preliminary data.</text>
</comment>
<keyword evidence="2" id="KW-0863">Zinc-finger</keyword>
<dbReference type="InterPro" id="IPR035896">
    <property type="entry name" value="AN1-like_Znf"/>
</dbReference>
<sequence length="356" mass="40170">MGDEEMKCVVCKKEVYLPYRCSYCGQIFCDKHRLPENHMCPGLPKRGWENRKNVFHPYGRSSIFQPAPSPLQPKNANEPVDKRVDAKDFIKSKSPPKPVHKIKGLTYSVVLILISLSLIVVWDQSYNLGVASRLEEGTIQGLSLGEDLGASAGYNAGYYEGVGEGNNEGYELGLIEGNEEGYIHGFSDGKTTGYSVGYDSGYSLGYSQGLFEGNLTGFTFTYEKGIGDIADRRFNVTDVTYYAVKRFLRTDRTDSKKYTSNFVCFDFAIAVKKNAFERGIRCYYVRLVFTEPPGHAIVAFNTTDRGLVFFESQSDEEMDVDIGVRYWRDNIRVSKLDSDRSCTETCQPYHIVHQVQ</sequence>